<dbReference type="AlphaFoldDB" id="A0A109JX59"/>
<gene>
    <name evidence="1" type="ORF">AS156_04035</name>
</gene>
<protein>
    <submittedName>
        <fullName evidence="1">Uncharacterized protein</fullName>
    </submittedName>
</protein>
<accession>A0A109JX59</accession>
<evidence type="ECO:0000313" key="1">
    <source>
        <dbReference type="EMBL" id="KWV56655.1"/>
    </source>
</evidence>
<keyword evidence="2" id="KW-1185">Reference proteome</keyword>
<evidence type="ECO:0000313" key="2">
    <source>
        <dbReference type="Proteomes" id="UP000057737"/>
    </source>
</evidence>
<name>A0A109JX59_9BRAD</name>
<dbReference type="EMBL" id="LNCU01000047">
    <property type="protein sequence ID" value="KWV56655.1"/>
    <property type="molecule type" value="Genomic_DNA"/>
</dbReference>
<dbReference type="Proteomes" id="UP000057737">
    <property type="component" value="Unassembled WGS sequence"/>
</dbReference>
<comment type="caution">
    <text evidence="1">The sequence shown here is derived from an EMBL/GenBank/DDBJ whole genome shotgun (WGS) entry which is preliminary data.</text>
</comment>
<sequence length="175" mass="19849">MISIFSLVVSGASFVWNVWSKFIYPKPVVRVSFAMVQIVGDDLDHIPEVLRLSATNMGPGDVTLSNALIKFRGHFGQITGYALLSTLEEYPRYLDDTRGRFGVGFPAKIAVGETFTAYLAPAHWRLAKGDYQRIGFTDTFNRNHWAPRQDILRALPYIREQCKKAKIDWRAGRPL</sequence>
<reference evidence="1 2" key="1">
    <citation type="submission" date="2015-11" db="EMBL/GenBank/DDBJ databases">
        <title>Draft Genome Sequence of the Strain BR 10303 (Bradyrhizobium sp.) isolated from nodules of Centrolobium paraense.</title>
        <authorList>
            <person name="Zelli J.E."/>
            <person name="Simoes-Araujo J.L."/>
            <person name="Barauna A.C."/>
            <person name="Silva K."/>
        </authorList>
    </citation>
    <scope>NUCLEOTIDE SEQUENCE [LARGE SCALE GENOMIC DNA]</scope>
    <source>
        <strain evidence="1 2">BR 10303</strain>
    </source>
</reference>
<organism evidence="1 2">
    <name type="scientific">Bradyrhizobium macuxiense</name>
    <dbReference type="NCBI Taxonomy" id="1755647"/>
    <lineage>
        <taxon>Bacteria</taxon>
        <taxon>Pseudomonadati</taxon>
        <taxon>Pseudomonadota</taxon>
        <taxon>Alphaproteobacteria</taxon>
        <taxon>Hyphomicrobiales</taxon>
        <taxon>Nitrobacteraceae</taxon>
        <taxon>Bradyrhizobium</taxon>
    </lineage>
</organism>
<proteinExistence type="predicted"/>